<comment type="caution">
    <text evidence="1">The sequence shown here is derived from an EMBL/GenBank/DDBJ whole genome shotgun (WGS) entry which is preliminary data.</text>
</comment>
<dbReference type="EMBL" id="VDUX01000003">
    <property type="protein sequence ID" value="TXL61526.1"/>
    <property type="molecule type" value="Genomic_DNA"/>
</dbReference>
<accession>A0A5C8NKA2</accession>
<dbReference type="OrthoDB" id="10003408at2"/>
<dbReference type="RefSeq" id="WP_147685878.1">
    <property type="nucleotide sequence ID" value="NZ_VDUX01000003.1"/>
</dbReference>
<gene>
    <name evidence="1" type="ORF">FHP06_08895</name>
</gene>
<dbReference type="Proteomes" id="UP000321571">
    <property type="component" value="Unassembled WGS sequence"/>
</dbReference>
<dbReference type="AlphaFoldDB" id="A0A5C8NKA2"/>
<evidence type="ECO:0000313" key="2">
    <source>
        <dbReference type="Proteomes" id="UP000321571"/>
    </source>
</evidence>
<sequence>MFTTPKSPHWSVDVYRVSDREHQQRVLATFRAECRPAVTALGTQDATSWFVMIETSSTEDRLWSRLTVMAHDAMASRSYSFGQPPLFGPVLA</sequence>
<reference evidence="1 2" key="1">
    <citation type="submission" date="2019-06" db="EMBL/GenBank/DDBJ databases">
        <title>Aeromicrobium sp. nov., isolated from a maize field.</title>
        <authorList>
            <person name="Lin S.-Y."/>
            <person name="Tsai C.-F."/>
            <person name="Young C.-C."/>
        </authorList>
    </citation>
    <scope>NUCLEOTIDE SEQUENCE [LARGE SCALE GENOMIC DNA]</scope>
    <source>
        <strain evidence="1 2">CC-CFT486</strain>
    </source>
</reference>
<protein>
    <recommendedName>
        <fullName evidence="3">Chlorite dismutase family protein</fullName>
    </recommendedName>
</protein>
<organism evidence="1 2">
    <name type="scientific">Aeromicrobium terrae</name>
    <dbReference type="NCBI Taxonomy" id="2498846"/>
    <lineage>
        <taxon>Bacteria</taxon>
        <taxon>Bacillati</taxon>
        <taxon>Actinomycetota</taxon>
        <taxon>Actinomycetes</taxon>
        <taxon>Propionibacteriales</taxon>
        <taxon>Nocardioidaceae</taxon>
        <taxon>Aeromicrobium</taxon>
    </lineage>
</organism>
<keyword evidence="2" id="KW-1185">Reference proteome</keyword>
<name>A0A5C8NKA2_9ACTN</name>
<proteinExistence type="predicted"/>
<evidence type="ECO:0008006" key="3">
    <source>
        <dbReference type="Google" id="ProtNLM"/>
    </source>
</evidence>
<evidence type="ECO:0000313" key="1">
    <source>
        <dbReference type="EMBL" id="TXL61526.1"/>
    </source>
</evidence>